<feature type="region of interest" description="Disordered" evidence="7">
    <location>
        <begin position="163"/>
        <end position="209"/>
    </location>
</feature>
<dbReference type="InterPro" id="IPR008271">
    <property type="entry name" value="Ser/Thr_kinase_AS"/>
</dbReference>
<keyword evidence="1" id="KW-0723">Serine/threonine-protein kinase</keyword>
<feature type="region of interest" description="Disordered" evidence="7">
    <location>
        <begin position="41"/>
        <end position="65"/>
    </location>
</feature>
<keyword evidence="4" id="KW-0418">Kinase</keyword>
<comment type="caution">
    <text evidence="9">The sequence shown here is derived from an EMBL/GenBank/DDBJ whole genome shotgun (WGS) entry which is preliminary data.</text>
</comment>
<dbReference type="PROSITE" id="PS50011">
    <property type="entry name" value="PROTEIN_KINASE_DOM"/>
    <property type="match status" value="1"/>
</dbReference>
<keyword evidence="5 6" id="KW-0067">ATP-binding</keyword>
<dbReference type="PANTHER" id="PTHR24353">
    <property type="entry name" value="CYCLIC NUCLEOTIDE-DEPENDENT PROTEIN KINASE"/>
    <property type="match status" value="1"/>
</dbReference>
<proteinExistence type="predicted"/>
<dbReference type="SUPFAM" id="SSF56112">
    <property type="entry name" value="Protein kinase-like (PK-like)"/>
    <property type="match status" value="2"/>
</dbReference>
<keyword evidence="3 6" id="KW-0547">Nucleotide-binding</keyword>
<dbReference type="GO" id="GO:0005952">
    <property type="term" value="C:cAMP-dependent protein kinase complex"/>
    <property type="evidence" value="ECO:0007669"/>
    <property type="project" value="TreeGrafter"/>
</dbReference>
<evidence type="ECO:0000256" key="7">
    <source>
        <dbReference type="SAM" id="MobiDB-lite"/>
    </source>
</evidence>
<accession>A0A8J4G9X8</accession>
<dbReference type="Gene3D" id="1.10.510.10">
    <property type="entry name" value="Transferase(Phosphotransferase) domain 1"/>
    <property type="match status" value="1"/>
</dbReference>
<evidence type="ECO:0000259" key="8">
    <source>
        <dbReference type="PROSITE" id="PS50011"/>
    </source>
</evidence>
<dbReference type="PROSITE" id="PS00107">
    <property type="entry name" value="PROTEIN_KINASE_ATP"/>
    <property type="match status" value="1"/>
</dbReference>
<organism evidence="9 10">
    <name type="scientific">Volvox reticuliferus</name>
    <dbReference type="NCBI Taxonomy" id="1737510"/>
    <lineage>
        <taxon>Eukaryota</taxon>
        <taxon>Viridiplantae</taxon>
        <taxon>Chlorophyta</taxon>
        <taxon>core chlorophytes</taxon>
        <taxon>Chlorophyceae</taxon>
        <taxon>CS clade</taxon>
        <taxon>Chlamydomonadales</taxon>
        <taxon>Volvocaceae</taxon>
        <taxon>Volvox</taxon>
    </lineage>
</organism>
<keyword evidence="2" id="KW-0808">Transferase</keyword>
<feature type="compositionally biased region" description="Polar residues" evidence="7">
    <location>
        <begin position="941"/>
        <end position="952"/>
    </location>
</feature>
<sequence length="952" mass="102375">MNTFNGASSPWRWFVKAFQDDLAQRVERDLAPQTTLATLDLRPKCDRGKKQGEDGHLQAEAARTASSIPSCSEAAMSSIACPHQHRLHGQVDGPSPAVALVAVPVPSLTAADTAGQVPATDPVRLPCTHSGIGAHGKIASTAAIVSANATVYTAHVLSRLDEAGPSPDGVLSPVSPPSSRHSSLSASALPSSTRGKTAHGGGDLVSVSSSGLSESNIEVASRTGGAASADGPVPLDLGPCRASSGSGPGQQPRVWFEEQMQLQDRKLAVVVAGAEGMAATAGAISVVPQRPHVPQRRPATLRLRCIVRDPLTSCMLATAWGHVDDPDLPLSRPRGRPIPAGIAGCEQPGHLLFVEEQVLGRGAFGFVTLVTDAVTERSYALKRMRRSAVNPRHVMQEQQALRLLIRDQFTPTDPDADLAASGQEQQEGLIVCNRCGGIRETQARSVEESIRAGSSCASSQISDASRTQRTCSGRCAAAASVAAGGSRPQRPCQCRFCASAAAVAGCAQNQSGSGTTASTATGPARAAWLAKQQARGWPGLQQQQPPTQCPRQQYQQQLERQQGVHRCCCRRLRGPSFCVRQLGTFQDEQYLYLLMEYCPGGDLDRLVRTVARKTLVPRSSWLAQVLAGPAVAWRGLPEVAVRFYAAGILLALQELHSHFIVYRDLKPGNILIDNSGYPRLADFGMAKVLDGPRGRAASACGTLDYMAPEIVKLECEQLAREGKARGLENWVDSGLMRRAAGGEGAAGGGAAGRKEEAGLARRRREDSVQGAYGLGVDWWSFGAVLYVLFTGCKPFCPPEAEEAGEDPTRVLVRIINPWYEVPLPVYLSPNAKDLLRRLLVRQPKWRLGCGGRGAEEIREHPFFMGFDWDAFEERKLAPPYPFQAVSLPHDQEVQSVACFFGFYSRSVQDNPAEPTAALPKQQQRQNQMAIEGHGPDPMRRQPQSLQNWLQDF</sequence>
<evidence type="ECO:0000256" key="5">
    <source>
        <dbReference type="ARBA" id="ARBA00022840"/>
    </source>
</evidence>
<dbReference type="InterPro" id="IPR000719">
    <property type="entry name" value="Prot_kinase_dom"/>
</dbReference>
<dbReference type="GO" id="GO:0004691">
    <property type="term" value="F:cAMP-dependent protein kinase activity"/>
    <property type="evidence" value="ECO:0007669"/>
    <property type="project" value="TreeGrafter"/>
</dbReference>
<dbReference type="GO" id="GO:0005524">
    <property type="term" value="F:ATP binding"/>
    <property type="evidence" value="ECO:0007669"/>
    <property type="project" value="UniProtKB-UniRule"/>
</dbReference>
<evidence type="ECO:0000256" key="3">
    <source>
        <dbReference type="ARBA" id="ARBA00022741"/>
    </source>
</evidence>
<evidence type="ECO:0000256" key="4">
    <source>
        <dbReference type="ARBA" id="ARBA00022777"/>
    </source>
</evidence>
<evidence type="ECO:0000313" key="10">
    <source>
        <dbReference type="Proteomes" id="UP000722791"/>
    </source>
</evidence>
<dbReference type="Proteomes" id="UP000722791">
    <property type="component" value="Unassembled WGS sequence"/>
</dbReference>
<protein>
    <recommendedName>
        <fullName evidence="8">Protein kinase domain-containing protein</fullName>
    </recommendedName>
</protein>
<dbReference type="InterPro" id="IPR017441">
    <property type="entry name" value="Protein_kinase_ATP_BS"/>
</dbReference>
<dbReference type="EMBL" id="BNCQ01000013">
    <property type="protein sequence ID" value="GIM03201.1"/>
    <property type="molecule type" value="Genomic_DNA"/>
</dbReference>
<evidence type="ECO:0000256" key="1">
    <source>
        <dbReference type="ARBA" id="ARBA00022527"/>
    </source>
</evidence>
<evidence type="ECO:0000313" key="9">
    <source>
        <dbReference type="EMBL" id="GIM03201.1"/>
    </source>
</evidence>
<feature type="region of interest" description="Disordered" evidence="7">
    <location>
        <begin position="911"/>
        <end position="952"/>
    </location>
</feature>
<dbReference type="Gene3D" id="3.30.200.20">
    <property type="entry name" value="Phosphorylase Kinase, domain 1"/>
    <property type="match status" value="2"/>
</dbReference>
<feature type="compositionally biased region" description="Low complexity" evidence="7">
    <location>
        <begin position="164"/>
        <end position="192"/>
    </location>
</feature>
<evidence type="ECO:0000256" key="2">
    <source>
        <dbReference type="ARBA" id="ARBA00022679"/>
    </source>
</evidence>
<reference evidence="9" key="1">
    <citation type="journal article" date="2021" name="Proc. Natl. Acad. Sci. U.S.A.">
        <title>Three genomes in the algal genus Volvox reveal the fate of a haploid sex-determining region after a transition to homothallism.</title>
        <authorList>
            <person name="Yamamoto K."/>
            <person name="Hamaji T."/>
            <person name="Kawai-Toyooka H."/>
            <person name="Matsuzaki R."/>
            <person name="Takahashi F."/>
            <person name="Nishimura Y."/>
            <person name="Kawachi M."/>
            <person name="Noguchi H."/>
            <person name="Minakuchi Y."/>
            <person name="Umen J.G."/>
            <person name="Toyoda A."/>
            <person name="Nozaki H."/>
        </authorList>
    </citation>
    <scope>NUCLEOTIDE SEQUENCE</scope>
    <source>
        <strain evidence="9">NIES-3785</strain>
    </source>
</reference>
<feature type="binding site" evidence="6">
    <location>
        <position position="382"/>
    </location>
    <ligand>
        <name>ATP</name>
        <dbReference type="ChEBI" id="CHEBI:30616"/>
    </ligand>
</feature>
<feature type="compositionally biased region" description="Basic and acidic residues" evidence="7">
    <location>
        <begin position="41"/>
        <end position="57"/>
    </location>
</feature>
<dbReference type="AlphaFoldDB" id="A0A8J4G9X8"/>
<evidence type="ECO:0000256" key="6">
    <source>
        <dbReference type="PROSITE-ProRule" id="PRU10141"/>
    </source>
</evidence>
<dbReference type="Pfam" id="PF00069">
    <property type="entry name" value="Pkinase"/>
    <property type="match status" value="2"/>
</dbReference>
<dbReference type="PROSITE" id="PS00108">
    <property type="entry name" value="PROTEIN_KINASE_ST"/>
    <property type="match status" value="1"/>
</dbReference>
<feature type="region of interest" description="Disordered" evidence="7">
    <location>
        <begin position="216"/>
        <end position="235"/>
    </location>
</feature>
<dbReference type="InterPro" id="IPR011009">
    <property type="entry name" value="Kinase-like_dom_sf"/>
</dbReference>
<feature type="domain" description="Protein kinase" evidence="8">
    <location>
        <begin position="353"/>
        <end position="863"/>
    </location>
</feature>
<gene>
    <name evidence="9" type="ORF">Vretimale_8003</name>
</gene>
<dbReference type="SMART" id="SM00220">
    <property type="entry name" value="S_TKc"/>
    <property type="match status" value="1"/>
</dbReference>
<dbReference type="PANTHER" id="PTHR24353:SF139">
    <property type="match status" value="1"/>
</dbReference>
<name>A0A8J4G9X8_9CHLO</name>